<dbReference type="Proteomes" id="UP000681317">
    <property type="component" value="Chromosome"/>
</dbReference>
<feature type="transmembrane region" description="Helical" evidence="1">
    <location>
        <begin position="119"/>
        <end position="140"/>
    </location>
</feature>
<feature type="transmembrane region" description="Helical" evidence="1">
    <location>
        <begin position="91"/>
        <end position="112"/>
    </location>
</feature>
<keyword evidence="3" id="KW-1185">Reference proteome</keyword>
<feature type="transmembrane region" description="Helical" evidence="1">
    <location>
        <begin position="189"/>
        <end position="215"/>
    </location>
</feature>
<evidence type="ECO:0008006" key="4">
    <source>
        <dbReference type="Google" id="ProtNLM"/>
    </source>
</evidence>
<evidence type="ECO:0000313" key="3">
    <source>
        <dbReference type="Proteomes" id="UP000681317"/>
    </source>
</evidence>
<feature type="transmembrane region" description="Helical" evidence="1">
    <location>
        <begin position="160"/>
        <end position="182"/>
    </location>
</feature>
<evidence type="ECO:0000256" key="1">
    <source>
        <dbReference type="SAM" id="Phobius"/>
    </source>
</evidence>
<evidence type="ECO:0000313" key="2">
    <source>
        <dbReference type="EMBL" id="BCT93386.1"/>
    </source>
</evidence>
<sequence length="422" mass="45658">MSARPRAAVAPAEPFWQRIPSIALYPGRGAALMTLIALSLAGLLRVIPFIGGIVGILVWLAAYKYAFEILRRTADGYMDPPEVEVSIDDGVVWRFIALQLILIAVLLICVGLGGPKLGLLALVVVAFLQPGMTMMLAMTGSLSSALNPAQSLSLVARVGFPYFAVFGLLLVIQASALMAGAWIARVMPLLGPVVLMFALFWAMFSAFHLMGYLLYQSHEALGFEPEALRDDAHPLPGAPGGDALLAQVEPLVRDGKTDEALALLRSEVRTRSVTTDVHEVYRRLLKQAGDPAAVLEHARQFLHQLMQERQDRRALGLLRESLDADPAFVPLDSTHAERLAEQARLGGQSQLALDAYQALLRTYPADPNAPQWGLHAAMLLVDRFGRDADAKVLLEQARARATDPAMQQKLEAALKAVGPVAG</sequence>
<reference evidence="2 3" key="1">
    <citation type="submission" date="2021-03" db="EMBL/GenBank/DDBJ databases">
        <title>Complete Genome Sequences of Two Lysobacter Strains Isolated from Sea Water (Lysobacter caseinilyticus) and Soil (Lysobacter helvus) in South Korea.</title>
        <authorList>
            <person name="Watanabe Y."/>
            <person name="Arakawa K."/>
        </authorList>
    </citation>
    <scope>NUCLEOTIDE SEQUENCE [LARGE SCALE GENOMIC DNA]</scope>
    <source>
        <strain evidence="2 3">KVB24</strain>
    </source>
</reference>
<proteinExistence type="predicted"/>
<organism evidence="2 3">
    <name type="scientific">Noviluteimonas caseinilytica</name>
    <dbReference type="NCBI Taxonomy" id="2675101"/>
    <lineage>
        <taxon>Bacteria</taxon>
        <taxon>Pseudomonadati</taxon>
        <taxon>Pseudomonadota</taxon>
        <taxon>Gammaproteobacteria</taxon>
        <taxon>Lysobacterales</taxon>
        <taxon>Lysobacteraceae</taxon>
        <taxon>Noviluteimonas</taxon>
    </lineage>
</organism>
<dbReference type="RefSeq" id="WP_213434309.1">
    <property type="nucleotide sequence ID" value="NZ_AP024545.1"/>
</dbReference>
<keyword evidence="1" id="KW-0812">Transmembrane</keyword>
<dbReference type="InterPro" id="IPR011990">
    <property type="entry name" value="TPR-like_helical_dom_sf"/>
</dbReference>
<dbReference type="Gene3D" id="1.25.40.10">
    <property type="entry name" value="Tetratricopeptide repeat domain"/>
    <property type="match status" value="1"/>
</dbReference>
<keyword evidence="1" id="KW-1133">Transmembrane helix</keyword>
<name>A0ABM7Q7N7_9GAMM</name>
<gene>
    <name evidence="2" type="ORF">LYSCAS_24100</name>
</gene>
<dbReference type="EMBL" id="AP024545">
    <property type="protein sequence ID" value="BCT93386.1"/>
    <property type="molecule type" value="Genomic_DNA"/>
</dbReference>
<protein>
    <recommendedName>
        <fullName evidence="4">Tetratricopeptide repeat protein</fullName>
    </recommendedName>
</protein>
<feature type="transmembrane region" description="Helical" evidence="1">
    <location>
        <begin position="35"/>
        <end position="62"/>
    </location>
</feature>
<keyword evidence="1" id="KW-0472">Membrane</keyword>
<accession>A0ABM7Q7N7</accession>